<evidence type="ECO:0000313" key="2">
    <source>
        <dbReference type="Proteomes" id="UP001282474"/>
    </source>
</evidence>
<dbReference type="EMBL" id="JARAWJ010000065">
    <property type="protein sequence ID" value="MDX3044029.1"/>
    <property type="molecule type" value="Genomic_DNA"/>
</dbReference>
<organism evidence="1 2">
    <name type="scientific">Streptomyces caniscabiei</name>
    <dbReference type="NCBI Taxonomy" id="2746961"/>
    <lineage>
        <taxon>Bacteria</taxon>
        <taxon>Bacillati</taxon>
        <taxon>Actinomycetota</taxon>
        <taxon>Actinomycetes</taxon>
        <taxon>Kitasatosporales</taxon>
        <taxon>Streptomycetaceae</taxon>
        <taxon>Streptomyces</taxon>
    </lineage>
</organism>
<keyword evidence="2" id="KW-1185">Reference proteome</keyword>
<dbReference type="PANTHER" id="PTHR13061:SF29">
    <property type="entry name" value="GAMMA CARBONIC ANHYDRASE-LIKE 1, MITOCHONDRIAL-RELATED"/>
    <property type="match status" value="1"/>
</dbReference>
<dbReference type="InterPro" id="IPR001451">
    <property type="entry name" value="Hexapep"/>
</dbReference>
<dbReference type="Gene3D" id="2.160.10.10">
    <property type="entry name" value="Hexapeptide repeat proteins"/>
    <property type="match status" value="1"/>
</dbReference>
<name>A0ABU4N6F0_9ACTN</name>
<sequence length="186" mass="19797">MPLGPDEPDIHSSAFVHPDAVVIGSVSIGAEASVWPGAVLRGDLGGRIEVGARTSIQDGAVLHTTEQWPTVIGPECVVGHNAHLEGCTVERHCLIGSGSVVLNRAIVHEGAVVGAAALVPEDLEIPPRAMALGVPVRLREGEVDPSWVEYAVRTYVEAGARHRRDLRRIDRSSSDCRVDERSPGSR</sequence>
<comment type="caution">
    <text evidence="1">The sequence shown here is derived from an EMBL/GenBank/DDBJ whole genome shotgun (WGS) entry which is preliminary data.</text>
</comment>
<dbReference type="InterPro" id="IPR047324">
    <property type="entry name" value="LbH_gamma_CA-like"/>
</dbReference>
<dbReference type="RefSeq" id="WP_193381459.1">
    <property type="nucleotide sequence ID" value="NZ_JABXWF010000022.1"/>
</dbReference>
<proteinExistence type="predicted"/>
<protein>
    <submittedName>
        <fullName evidence="1">Gamma carbonic anhydrase family protein</fullName>
    </submittedName>
</protein>
<dbReference type="InterPro" id="IPR050484">
    <property type="entry name" value="Transf_Hexapept/Carb_Anhydrase"/>
</dbReference>
<gene>
    <name evidence="1" type="ORF">PV383_43755</name>
</gene>
<dbReference type="Pfam" id="PF00132">
    <property type="entry name" value="Hexapep"/>
    <property type="match status" value="1"/>
</dbReference>
<reference evidence="1 2" key="1">
    <citation type="journal article" date="2023" name="Microb. Genom.">
        <title>Mesoterricola silvestris gen. nov., sp. nov., Mesoterricola sediminis sp. nov., Geothrix oryzae sp. nov., Geothrix edaphica sp. nov., Geothrix rubra sp. nov., and Geothrix limicola sp. nov., six novel members of Acidobacteriota isolated from soils.</title>
        <authorList>
            <person name="Weisberg A.J."/>
            <person name="Pearce E."/>
            <person name="Kramer C.G."/>
            <person name="Chang J.H."/>
            <person name="Clarke C.R."/>
        </authorList>
    </citation>
    <scope>NUCLEOTIDE SEQUENCE [LARGE SCALE GENOMIC DNA]</scope>
    <source>
        <strain evidence="1 2">NE20-4-1</strain>
    </source>
</reference>
<dbReference type="CDD" id="cd04645">
    <property type="entry name" value="LbH_gamma_CA_like"/>
    <property type="match status" value="1"/>
</dbReference>
<accession>A0ABU4N6F0</accession>
<dbReference type="SUPFAM" id="SSF51161">
    <property type="entry name" value="Trimeric LpxA-like enzymes"/>
    <property type="match status" value="1"/>
</dbReference>
<dbReference type="Proteomes" id="UP001282474">
    <property type="component" value="Unassembled WGS sequence"/>
</dbReference>
<dbReference type="InterPro" id="IPR011004">
    <property type="entry name" value="Trimer_LpxA-like_sf"/>
</dbReference>
<evidence type="ECO:0000313" key="1">
    <source>
        <dbReference type="EMBL" id="MDX3044029.1"/>
    </source>
</evidence>
<dbReference type="PANTHER" id="PTHR13061">
    <property type="entry name" value="DYNACTIN SUBUNIT P25"/>
    <property type="match status" value="1"/>
</dbReference>